<dbReference type="Proteomes" id="UP000271098">
    <property type="component" value="Unassembled WGS sequence"/>
</dbReference>
<reference evidence="3" key="1">
    <citation type="submission" date="2016-06" db="UniProtKB">
        <authorList>
            <consortium name="WormBaseParasite"/>
        </authorList>
    </citation>
    <scope>IDENTIFICATION</scope>
</reference>
<evidence type="ECO:0000313" key="2">
    <source>
        <dbReference type="Proteomes" id="UP000271098"/>
    </source>
</evidence>
<dbReference type="WBParaSite" id="GPUH_0000859201-mRNA-1">
    <property type="protein sequence ID" value="GPUH_0000859201-mRNA-1"/>
    <property type="gene ID" value="GPUH_0000859201"/>
</dbReference>
<sequence length="96" mass="10858">MPVRLIGCDYRKSAMEDEIMRSGQRYQSIEPHVHEPSSVLLKSCSFALEYLIAALLSRGAVVKDQILVCHHVLFSGHLHLILRAVCCKMFANLNTF</sequence>
<proteinExistence type="predicted"/>
<gene>
    <name evidence="1" type="ORF">GPUH_LOCUS8580</name>
</gene>
<dbReference type="AlphaFoldDB" id="A0A183DIP1"/>
<protein>
    <submittedName>
        <fullName evidence="1 3">Uncharacterized protein</fullName>
    </submittedName>
</protein>
<evidence type="ECO:0000313" key="1">
    <source>
        <dbReference type="EMBL" id="VDK63625.1"/>
    </source>
</evidence>
<accession>A0A183DIP1</accession>
<evidence type="ECO:0000313" key="3">
    <source>
        <dbReference type="WBParaSite" id="GPUH_0000859201-mRNA-1"/>
    </source>
</evidence>
<name>A0A183DIP1_9BILA</name>
<dbReference type="EMBL" id="UYRT01025414">
    <property type="protein sequence ID" value="VDK63625.1"/>
    <property type="molecule type" value="Genomic_DNA"/>
</dbReference>
<reference evidence="1 2" key="2">
    <citation type="submission" date="2018-11" db="EMBL/GenBank/DDBJ databases">
        <authorList>
            <consortium name="Pathogen Informatics"/>
        </authorList>
    </citation>
    <scope>NUCLEOTIDE SEQUENCE [LARGE SCALE GENOMIC DNA]</scope>
</reference>
<organism evidence="3">
    <name type="scientific">Gongylonema pulchrum</name>
    <dbReference type="NCBI Taxonomy" id="637853"/>
    <lineage>
        <taxon>Eukaryota</taxon>
        <taxon>Metazoa</taxon>
        <taxon>Ecdysozoa</taxon>
        <taxon>Nematoda</taxon>
        <taxon>Chromadorea</taxon>
        <taxon>Rhabditida</taxon>
        <taxon>Spirurina</taxon>
        <taxon>Spiruromorpha</taxon>
        <taxon>Spiruroidea</taxon>
        <taxon>Gongylonematidae</taxon>
        <taxon>Gongylonema</taxon>
    </lineage>
</organism>
<keyword evidence="2" id="KW-1185">Reference proteome</keyword>